<reference evidence="7" key="1">
    <citation type="journal article" date="2017" name="Nature">
        <title>The genome of Chenopodium quinoa.</title>
        <authorList>
            <person name="Jarvis D.E."/>
            <person name="Ho Y.S."/>
            <person name="Lightfoot D.J."/>
            <person name="Schmoeckel S.M."/>
            <person name="Li B."/>
            <person name="Borm T.J.A."/>
            <person name="Ohyanagi H."/>
            <person name="Mineta K."/>
            <person name="Michell C.T."/>
            <person name="Saber N."/>
            <person name="Kharbatia N.M."/>
            <person name="Rupper R.R."/>
            <person name="Sharp A.R."/>
            <person name="Dally N."/>
            <person name="Boughton B.A."/>
            <person name="Woo Y.H."/>
            <person name="Gao G."/>
            <person name="Schijlen E.G.W.M."/>
            <person name="Guo X."/>
            <person name="Momin A.A."/>
            <person name="Negrao S."/>
            <person name="Al-Babili S."/>
            <person name="Gehring C."/>
            <person name="Roessner U."/>
            <person name="Jung C."/>
            <person name="Murphy K."/>
            <person name="Arold S.T."/>
            <person name="Gojobori T."/>
            <person name="van der Linden C.G."/>
            <person name="van Loo E.N."/>
            <person name="Jellen E.N."/>
            <person name="Maughan P.J."/>
            <person name="Tester M."/>
        </authorList>
    </citation>
    <scope>NUCLEOTIDE SEQUENCE [LARGE SCALE GENOMIC DNA]</scope>
    <source>
        <strain evidence="7">cv. PI 614886</strain>
    </source>
</reference>
<dbReference type="Gene3D" id="3.10.450.50">
    <property type="match status" value="1"/>
</dbReference>
<comment type="function">
    <text evidence="3">Facilitates protein transport into the nucleus. Interacts with various nucleoporins and with Ran-GDP. Could be part of a multicomponent system of cytosolic factors that assemble at the pore complex during nuclear import.</text>
</comment>
<dbReference type="InterPro" id="IPR018222">
    <property type="entry name" value="Nuclear_transport_factor_2_euk"/>
</dbReference>
<dbReference type="AlphaFoldDB" id="A0A803M216"/>
<dbReference type="PANTHER" id="PTHR12612">
    <property type="entry name" value="NUCLEAR TRANSPORT FACTOR 2"/>
    <property type="match status" value="1"/>
</dbReference>
<dbReference type="Gramene" id="AUR62021998-RA">
    <property type="protein sequence ID" value="AUR62021998-RA:cds"/>
    <property type="gene ID" value="AUR62021998"/>
</dbReference>
<evidence type="ECO:0000256" key="2">
    <source>
        <dbReference type="ARBA" id="ARBA00022490"/>
    </source>
</evidence>
<keyword evidence="8" id="KW-1185">Reference proteome</keyword>
<proteinExistence type="predicted"/>
<comment type="subunit">
    <text evidence="4">Interacts with RAN1.</text>
</comment>
<comment type="function">
    <text evidence="5">Has a role in nuclear-cytoplasmic transport of proteins and mRNAs.</text>
</comment>
<dbReference type="InterPro" id="IPR002075">
    <property type="entry name" value="NTF2_dom"/>
</dbReference>
<evidence type="ECO:0000313" key="8">
    <source>
        <dbReference type="Proteomes" id="UP000596660"/>
    </source>
</evidence>
<dbReference type="GO" id="GO:0005737">
    <property type="term" value="C:cytoplasm"/>
    <property type="evidence" value="ECO:0007669"/>
    <property type="project" value="UniProtKB-SubCell"/>
</dbReference>
<dbReference type="PROSITE" id="PS50177">
    <property type="entry name" value="NTF2_DOMAIN"/>
    <property type="match status" value="1"/>
</dbReference>
<evidence type="ECO:0000313" key="7">
    <source>
        <dbReference type="EnsemblPlants" id="AUR62021998-RA:cds"/>
    </source>
</evidence>
<evidence type="ECO:0000259" key="6">
    <source>
        <dbReference type="PROSITE" id="PS50177"/>
    </source>
</evidence>
<dbReference type="OMA" id="FGNDRTQ"/>
<protein>
    <recommendedName>
        <fullName evidence="6">NTF2 domain-containing protein</fullName>
    </recommendedName>
</protein>
<evidence type="ECO:0000256" key="3">
    <source>
        <dbReference type="ARBA" id="ARBA00058161"/>
    </source>
</evidence>
<accession>A0A803M216</accession>
<evidence type="ECO:0000256" key="4">
    <source>
        <dbReference type="ARBA" id="ARBA00062736"/>
    </source>
</evidence>
<dbReference type="EnsemblPlants" id="AUR62021998-RA">
    <property type="protein sequence ID" value="AUR62021998-RA:cds"/>
    <property type="gene ID" value="AUR62021998"/>
</dbReference>
<sequence length="99" mass="11132">MEDYEGLGTSFVVHYYNLFDNERPSLKSLYQPTSLLTFEGQKFQGVEEISNKINSLPFNQCRHSISTIDTQPSSINGGIIVFVSGSLQLAGEEHQLRFS</sequence>
<evidence type="ECO:0000256" key="1">
    <source>
        <dbReference type="ARBA" id="ARBA00004259"/>
    </source>
</evidence>
<keyword evidence="5" id="KW-0813">Transport</keyword>
<dbReference type="GO" id="GO:0005635">
    <property type="term" value="C:nuclear envelope"/>
    <property type="evidence" value="ECO:0007669"/>
    <property type="project" value="UniProtKB-SubCell"/>
</dbReference>
<dbReference type="InterPro" id="IPR032710">
    <property type="entry name" value="NTF2-like_dom_sf"/>
</dbReference>
<dbReference type="Pfam" id="PF02136">
    <property type="entry name" value="NTF2"/>
    <property type="match status" value="1"/>
</dbReference>
<dbReference type="InterPro" id="IPR045875">
    <property type="entry name" value="NTF2"/>
</dbReference>
<reference evidence="7" key="2">
    <citation type="submission" date="2021-03" db="UniProtKB">
        <authorList>
            <consortium name="EnsemblPlants"/>
        </authorList>
    </citation>
    <scope>IDENTIFICATION</scope>
</reference>
<dbReference type="SUPFAM" id="SSF54427">
    <property type="entry name" value="NTF2-like"/>
    <property type="match status" value="1"/>
</dbReference>
<keyword evidence="5" id="KW-0653">Protein transport</keyword>
<comment type="subcellular location">
    <subcellularLocation>
        <location evidence="5">Cytoplasm</location>
    </subcellularLocation>
    <subcellularLocation>
        <location evidence="5">Nucleus</location>
    </subcellularLocation>
    <subcellularLocation>
        <location evidence="1">Nucleus envelope</location>
    </subcellularLocation>
</comment>
<dbReference type="CDD" id="cd00780">
    <property type="entry name" value="NTF2"/>
    <property type="match status" value="1"/>
</dbReference>
<keyword evidence="2 5" id="KW-0963">Cytoplasm</keyword>
<dbReference type="GO" id="GO:0051028">
    <property type="term" value="P:mRNA transport"/>
    <property type="evidence" value="ECO:0007669"/>
    <property type="project" value="UniProtKB-UniRule"/>
</dbReference>
<evidence type="ECO:0000256" key="5">
    <source>
        <dbReference type="RuleBase" id="RU369002"/>
    </source>
</evidence>
<dbReference type="FunFam" id="3.10.450.50:FF:000005">
    <property type="entry name" value="Nuclear transport factor 2"/>
    <property type="match status" value="1"/>
</dbReference>
<feature type="domain" description="NTF2" evidence="6">
    <location>
        <begin position="7"/>
        <end position="99"/>
    </location>
</feature>
<name>A0A803M216_CHEQI</name>
<dbReference type="Proteomes" id="UP000596660">
    <property type="component" value="Unplaced"/>
</dbReference>
<organism evidence="7 8">
    <name type="scientific">Chenopodium quinoa</name>
    <name type="common">Quinoa</name>
    <dbReference type="NCBI Taxonomy" id="63459"/>
    <lineage>
        <taxon>Eukaryota</taxon>
        <taxon>Viridiplantae</taxon>
        <taxon>Streptophyta</taxon>
        <taxon>Embryophyta</taxon>
        <taxon>Tracheophyta</taxon>
        <taxon>Spermatophyta</taxon>
        <taxon>Magnoliopsida</taxon>
        <taxon>eudicotyledons</taxon>
        <taxon>Gunneridae</taxon>
        <taxon>Pentapetalae</taxon>
        <taxon>Caryophyllales</taxon>
        <taxon>Chenopodiaceae</taxon>
        <taxon>Chenopodioideae</taxon>
        <taxon>Atripliceae</taxon>
        <taxon>Chenopodium</taxon>
    </lineage>
</organism>
<dbReference type="GO" id="GO:0006606">
    <property type="term" value="P:protein import into nucleus"/>
    <property type="evidence" value="ECO:0007669"/>
    <property type="project" value="UniProtKB-ARBA"/>
</dbReference>
<keyword evidence="5" id="KW-0539">Nucleus</keyword>